<accession>A0ABR2VP18</accession>
<comment type="caution">
    <text evidence="1">The sequence shown here is derived from an EMBL/GenBank/DDBJ whole genome shotgun (WGS) entry which is preliminary data.</text>
</comment>
<evidence type="ECO:0000313" key="2">
    <source>
        <dbReference type="Proteomes" id="UP001479436"/>
    </source>
</evidence>
<proteinExistence type="predicted"/>
<evidence type="ECO:0000313" key="1">
    <source>
        <dbReference type="EMBL" id="KAK9687291.1"/>
    </source>
</evidence>
<protein>
    <submittedName>
        <fullName evidence="1">Uncharacterized protein</fullName>
    </submittedName>
</protein>
<sequence>MARLKLVALGLRDEVFDVDQELLHEVVQAPPAFPDGNVVGEPVTSLGGGHCDDDIAILSDPVADLSALLEIDELPPVHEPAIELASDEMEDSDTAIDELTVLVGCIADATVLEEPMLLIELDTGVIVCSEDVSDDRVSITI</sequence>
<reference evidence="1 2" key="1">
    <citation type="submission" date="2023-04" db="EMBL/GenBank/DDBJ databases">
        <title>Genome of Basidiobolus ranarum AG-B5.</title>
        <authorList>
            <person name="Stajich J.E."/>
            <person name="Carter-House D."/>
            <person name="Gryganskyi A."/>
        </authorList>
    </citation>
    <scope>NUCLEOTIDE SEQUENCE [LARGE SCALE GENOMIC DNA]</scope>
    <source>
        <strain evidence="1 2">AG-B5</strain>
    </source>
</reference>
<dbReference type="Proteomes" id="UP001479436">
    <property type="component" value="Unassembled WGS sequence"/>
</dbReference>
<name>A0ABR2VP18_9FUNG</name>
<gene>
    <name evidence="1" type="ORF">K7432_014850</name>
</gene>
<keyword evidence="2" id="KW-1185">Reference proteome</keyword>
<organism evidence="1 2">
    <name type="scientific">Basidiobolus ranarum</name>
    <dbReference type="NCBI Taxonomy" id="34480"/>
    <lineage>
        <taxon>Eukaryota</taxon>
        <taxon>Fungi</taxon>
        <taxon>Fungi incertae sedis</taxon>
        <taxon>Zoopagomycota</taxon>
        <taxon>Entomophthoromycotina</taxon>
        <taxon>Basidiobolomycetes</taxon>
        <taxon>Basidiobolales</taxon>
        <taxon>Basidiobolaceae</taxon>
        <taxon>Basidiobolus</taxon>
    </lineage>
</organism>
<dbReference type="EMBL" id="JASJQH010008685">
    <property type="protein sequence ID" value="KAK9687291.1"/>
    <property type="molecule type" value="Genomic_DNA"/>
</dbReference>